<keyword evidence="2" id="KW-0472">Membrane</keyword>
<feature type="transmembrane region" description="Helical" evidence="2">
    <location>
        <begin position="34"/>
        <end position="55"/>
    </location>
</feature>
<evidence type="ECO:0008006" key="7">
    <source>
        <dbReference type="Google" id="ProtNLM"/>
    </source>
</evidence>
<feature type="domain" description="Peptidase S9 prolyl oligopeptidase catalytic" evidence="3">
    <location>
        <begin position="580"/>
        <end position="807"/>
    </location>
</feature>
<dbReference type="AlphaFoldDB" id="A0AAQ5YKX0"/>
<keyword evidence="6" id="KW-1185">Reference proteome</keyword>
<evidence type="ECO:0000259" key="4">
    <source>
        <dbReference type="Pfam" id="PF00930"/>
    </source>
</evidence>
<dbReference type="GO" id="GO:1901379">
    <property type="term" value="P:regulation of potassium ion transmembrane transport"/>
    <property type="evidence" value="ECO:0007669"/>
    <property type="project" value="TreeGrafter"/>
</dbReference>
<keyword evidence="2" id="KW-0812">Transmembrane</keyword>
<evidence type="ECO:0000256" key="2">
    <source>
        <dbReference type="SAM" id="Phobius"/>
    </source>
</evidence>
<dbReference type="GO" id="GO:0015459">
    <property type="term" value="F:potassium channel regulator activity"/>
    <property type="evidence" value="ECO:0007669"/>
    <property type="project" value="TreeGrafter"/>
</dbReference>
<gene>
    <name evidence="5" type="primary">DPP10</name>
</gene>
<evidence type="ECO:0000256" key="1">
    <source>
        <dbReference type="SAM" id="MobiDB-lite"/>
    </source>
</evidence>
<dbReference type="PANTHER" id="PTHR11731:SF21">
    <property type="entry name" value="INACTIVE DIPEPTIDYL PEPTIDASE 10"/>
    <property type="match status" value="1"/>
</dbReference>
<reference evidence="5" key="3">
    <citation type="submission" date="2025-09" db="UniProtKB">
        <authorList>
            <consortium name="Ensembl"/>
        </authorList>
    </citation>
    <scope>IDENTIFICATION</scope>
</reference>
<dbReference type="GO" id="GO:0006508">
    <property type="term" value="P:proteolysis"/>
    <property type="evidence" value="ECO:0007669"/>
    <property type="project" value="InterPro"/>
</dbReference>
<sequence>MTASKDHTKKKPKESQQEEEFVDVSPPQRNWKGIAISLLVIVVVCSLITMSVFVLTPVEHLGSSKSRLTVADLYRPEFSIHNPEATWISDTEVVYRNRDGHVIKFDFVLNETEVILTNSTFVAFKVAKYSLSADLKYALFAYDVKPMYRYSYTASYIVYNIYTREVWELNPPEVHNAVLQHASWGRQGQQLIYIFENNIYYQSDVRSNSLRITSSGMEGVIFNGLTDWLNEEEILHSHLAHWWSPDGERLAFLTINDSLVPNMALPQFTGSTYPRGLQYPYPMAGQTNPAVKLSVVNVFGGTHTQELQPPDQLRLRDFYVTMVKWISDTHLAVRWINRPQNASLLTVCDATIGACLQRHEDSSDTWLPRQRQEPLFSKDRSRFFLTLPVKQGGQGDFHHITMFTKKLRSSQDEVRHLTSGDWEVTKIVGYDENNQIIYFLSTEDAAAQRHLYSVSTLGLFPRRCLTCGLREDCTFFDADVSPDAQHAILHCQGPGVPAVLLLSFDNVDSYFILEKNLPLRSALETVRTVQTDIRMIANDNFELPLKLIYPPDFSESSLYGLLLIVGSSPGDQVVTEEFRLDWDRVLVGSDQVIVARLDGRGSGFRGQRILQQVHHRLGDVDADDQIAALQYLARLPFIDRTRVGVFGEGYGGYLTLMMLKSMDNPIRCAAAQAPITDWTLYASASSERYFGSPSTKESKYGTSEFSLLHGCSVSIEGAGLYIAGKNEPKSSKVQPSMKSLQDRSLFLAHGTADANVHFQHSAELIKHLIKIGANYTMQIYPDEGHFLSRRSQIQLTQSLIGYFRGCLLDASSLLDQRDDD</sequence>
<dbReference type="GeneTree" id="ENSGT00940000154657"/>
<feature type="domain" description="Dipeptidylpeptidase IV N-terminal" evidence="4">
    <location>
        <begin position="132"/>
        <end position="497"/>
    </location>
</feature>
<dbReference type="InterPro" id="IPR029058">
    <property type="entry name" value="AB_hydrolase_fold"/>
</dbReference>
<dbReference type="Pfam" id="PF00326">
    <property type="entry name" value="Peptidase_S9"/>
    <property type="match status" value="1"/>
</dbReference>
<evidence type="ECO:0000313" key="6">
    <source>
        <dbReference type="Proteomes" id="UP001501940"/>
    </source>
</evidence>
<dbReference type="Gene3D" id="3.40.50.1820">
    <property type="entry name" value="alpha/beta hydrolase"/>
    <property type="match status" value="1"/>
</dbReference>
<dbReference type="PANTHER" id="PTHR11731">
    <property type="entry name" value="PROTEASE FAMILY S9B,C DIPEPTIDYL-PEPTIDASE IV-RELATED"/>
    <property type="match status" value="1"/>
</dbReference>
<evidence type="ECO:0000259" key="3">
    <source>
        <dbReference type="Pfam" id="PF00326"/>
    </source>
</evidence>
<dbReference type="Proteomes" id="UP001501940">
    <property type="component" value="Chromosome 24"/>
</dbReference>
<keyword evidence="2" id="KW-1133">Transmembrane helix</keyword>
<dbReference type="InterPro" id="IPR001375">
    <property type="entry name" value="Peptidase_S9_cat"/>
</dbReference>
<dbReference type="InterPro" id="IPR002469">
    <property type="entry name" value="Peptidase_S9B_N"/>
</dbReference>
<reference evidence="5" key="2">
    <citation type="submission" date="2025-08" db="UniProtKB">
        <authorList>
            <consortium name="Ensembl"/>
        </authorList>
    </citation>
    <scope>IDENTIFICATION</scope>
</reference>
<dbReference type="Gene3D" id="2.140.10.30">
    <property type="entry name" value="Dipeptidylpeptidase IV, N-terminal domain"/>
    <property type="match status" value="1"/>
</dbReference>
<dbReference type="Pfam" id="PF00930">
    <property type="entry name" value="DPPIV_N"/>
    <property type="match status" value="1"/>
</dbReference>
<dbReference type="InterPro" id="IPR050278">
    <property type="entry name" value="Serine_Prot_S9B/DPPIV"/>
</dbReference>
<evidence type="ECO:0000313" key="5">
    <source>
        <dbReference type="Ensembl" id="ENSAOCP00000053522.1"/>
    </source>
</evidence>
<dbReference type="Ensembl" id="ENSAOCT00000041371.1">
    <property type="protein sequence ID" value="ENSAOCP00000053522.1"/>
    <property type="gene ID" value="ENSAOCG00000008784.2"/>
</dbReference>
<protein>
    <recommendedName>
        <fullName evidence="7">Dipeptidyl peptidase like 10</fullName>
    </recommendedName>
</protein>
<dbReference type="SUPFAM" id="SSF82171">
    <property type="entry name" value="DPP6 N-terminal domain-like"/>
    <property type="match status" value="1"/>
</dbReference>
<dbReference type="GO" id="GO:0008236">
    <property type="term" value="F:serine-type peptidase activity"/>
    <property type="evidence" value="ECO:0007669"/>
    <property type="project" value="InterPro"/>
</dbReference>
<reference evidence="5 6" key="1">
    <citation type="submission" date="2022-01" db="EMBL/GenBank/DDBJ databases">
        <title>A chromosome-scale genome assembly of the false clownfish, Amphiprion ocellaris.</title>
        <authorList>
            <person name="Ryu T."/>
        </authorList>
    </citation>
    <scope>NUCLEOTIDE SEQUENCE [LARGE SCALE GENOMIC DNA]</scope>
</reference>
<feature type="region of interest" description="Disordered" evidence="1">
    <location>
        <begin position="1"/>
        <end position="24"/>
    </location>
</feature>
<dbReference type="GO" id="GO:0008076">
    <property type="term" value="C:voltage-gated potassium channel complex"/>
    <property type="evidence" value="ECO:0007669"/>
    <property type="project" value="TreeGrafter"/>
</dbReference>
<name>A0AAQ5YKX0_AMPOC</name>
<proteinExistence type="predicted"/>
<dbReference type="SUPFAM" id="SSF53474">
    <property type="entry name" value="alpha/beta-Hydrolases"/>
    <property type="match status" value="1"/>
</dbReference>
<organism evidence="5 6">
    <name type="scientific">Amphiprion ocellaris</name>
    <name type="common">Clown anemonefish</name>
    <dbReference type="NCBI Taxonomy" id="80972"/>
    <lineage>
        <taxon>Eukaryota</taxon>
        <taxon>Metazoa</taxon>
        <taxon>Chordata</taxon>
        <taxon>Craniata</taxon>
        <taxon>Vertebrata</taxon>
        <taxon>Euteleostomi</taxon>
        <taxon>Actinopterygii</taxon>
        <taxon>Neopterygii</taxon>
        <taxon>Teleostei</taxon>
        <taxon>Neoteleostei</taxon>
        <taxon>Acanthomorphata</taxon>
        <taxon>Ovalentaria</taxon>
        <taxon>Pomacentridae</taxon>
        <taxon>Amphiprion</taxon>
    </lineage>
</organism>
<accession>A0AAQ5YKX0</accession>